<dbReference type="EMBL" id="BKZW01000001">
    <property type="protein sequence ID" value="GER89028.1"/>
    <property type="molecule type" value="Genomic_DNA"/>
</dbReference>
<accession>A0A5J4KH31</accession>
<evidence type="ECO:0000313" key="2">
    <source>
        <dbReference type="Proteomes" id="UP000326912"/>
    </source>
</evidence>
<sequence length="93" mass="10236">MPDAFQTLDLAQVYIAQVGSLQERPREICPGQYRLIQDCPSEVGCRKIGLSERRSLQHGSQQTGFDEPGPIQSGIPQIGVIAVRFFHVGLGEI</sequence>
<protein>
    <submittedName>
        <fullName evidence="1">Uncharacterized protein</fullName>
    </submittedName>
</protein>
<gene>
    <name evidence="1" type="ORF">KDW_31900</name>
</gene>
<dbReference type="AlphaFoldDB" id="A0A5J4KH31"/>
<dbReference type="Proteomes" id="UP000326912">
    <property type="component" value="Unassembled WGS sequence"/>
</dbReference>
<keyword evidence="2" id="KW-1185">Reference proteome</keyword>
<proteinExistence type="predicted"/>
<organism evidence="1 2">
    <name type="scientific">Dictyobacter vulcani</name>
    <dbReference type="NCBI Taxonomy" id="2607529"/>
    <lineage>
        <taxon>Bacteria</taxon>
        <taxon>Bacillati</taxon>
        <taxon>Chloroflexota</taxon>
        <taxon>Ktedonobacteria</taxon>
        <taxon>Ktedonobacterales</taxon>
        <taxon>Dictyobacteraceae</taxon>
        <taxon>Dictyobacter</taxon>
    </lineage>
</organism>
<evidence type="ECO:0000313" key="1">
    <source>
        <dbReference type="EMBL" id="GER89028.1"/>
    </source>
</evidence>
<reference evidence="1 2" key="1">
    <citation type="submission" date="2019-10" db="EMBL/GenBank/DDBJ databases">
        <title>Dictyobacter vulcani sp. nov., within the class Ktedonobacteria, isolated from soil of volcanic Mt. Zao.</title>
        <authorList>
            <person name="Zheng Y."/>
            <person name="Wang C.M."/>
            <person name="Sakai Y."/>
            <person name="Abe K."/>
            <person name="Yokota A."/>
            <person name="Yabe S."/>
        </authorList>
    </citation>
    <scope>NUCLEOTIDE SEQUENCE [LARGE SCALE GENOMIC DNA]</scope>
    <source>
        <strain evidence="1 2">W12</strain>
    </source>
</reference>
<comment type="caution">
    <text evidence="1">The sequence shown here is derived from an EMBL/GenBank/DDBJ whole genome shotgun (WGS) entry which is preliminary data.</text>
</comment>
<name>A0A5J4KH31_9CHLR</name>